<protein>
    <submittedName>
        <fullName evidence="1">Uncharacterized protein</fullName>
    </submittedName>
</protein>
<comment type="caution">
    <text evidence="1">The sequence shown here is derived from an EMBL/GenBank/DDBJ whole genome shotgun (WGS) entry which is preliminary data.</text>
</comment>
<dbReference type="Proteomes" id="UP001172386">
    <property type="component" value="Unassembled WGS sequence"/>
</dbReference>
<evidence type="ECO:0000313" key="2">
    <source>
        <dbReference type="Proteomes" id="UP001172386"/>
    </source>
</evidence>
<organism evidence="1 2">
    <name type="scientific">Neophaeococcomyces mojaviensis</name>
    <dbReference type="NCBI Taxonomy" id="3383035"/>
    <lineage>
        <taxon>Eukaryota</taxon>
        <taxon>Fungi</taxon>
        <taxon>Dikarya</taxon>
        <taxon>Ascomycota</taxon>
        <taxon>Pezizomycotina</taxon>
        <taxon>Eurotiomycetes</taxon>
        <taxon>Chaetothyriomycetidae</taxon>
        <taxon>Chaetothyriales</taxon>
        <taxon>Chaetothyriales incertae sedis</taxon>
        <taxon>Neophaeococcomyces</taxon>
    </lineage>
</organism>
<gene>
    <name evidence="1" type="ORF">H2198_010623</name>
</gene>
<name>A0ACC2ZR47_9EURO</name>
<reference evidence="1" key="1">
    <citation type="submission" date="2022-10" db="EMBL/GenBank/DDBJ databases">
        <title>Culturing micro-colonial fungi from biological soil crusts in the Mojave desert and describing Neophaeococcomyces mojavensis, and introducing the new genera and species Taxawa tesnikishii.</title>
        <authorList>
            <person name="Kurbessoian T."/>
            <person name="Stajich J.E."/>
        </authorList>
    </citation>
    <scope>NUCLEOTIDE SEQUENCE</scope>
    <source>
        <strain evidence="1">JES_112</strain>
    </source>
</reference>
<sequence>MQEPPLFDSMLATCQASILLSNGLSAFHDRFFVEHRGRAMAGLRGKLARSSIDTSALLSVAMLLTCDYIIGDLQAVLGHAKALHRISALRGPLPTATRWDRFVKAGVEAYKSIGYMTTGIVIDGYSDLSPLNHQVDPFLPLEYPQPPCSAESCERWSQLPSGFSDLVLSCQVSTQLVEILLAIDGIKEGTDSFLATQTQIHPIQSALHRFGQHMQATYLERCIAAGLLAYTFQYPRLQTLNLFHDPPMQGFIRLLSIPHRAATQAEQDALIWVFVVVEAVMASRASRLPGSKELYLQTMRKYRAMTKWSDGLEPILKRFFHTTQSLDQWRFCHTTALRSLSADVTYLSSSSSSPASGADLNIDSGSTDEEPP</sequence>
<keyword evidence="2" id="KW-1185">Reference proteome</keyword>
<dbReference type="EMBL" id="JAPDRQ010000392">
    <property type="protein sequence ID" value="KAJ9650061.1"/>
    <property type="molecule type" value="Genomic_DNA"/>
</dbReference>
<feature type="non-terminal residue" evidence="1">
    <location>
        <position position="372"/>
    </location>
</feature>
<proteinExistence type="predicted"/>
<accession>A0ACC2ZR47</accession>
<evidence type="ECO:0000313" key="1">
    <source>
        <dbReference type="EMBL" id="KAJ9650061.1"/>
    </source>
</evidence>